<dbReference type="GO" id="GO:0006508">
    <property type="term" value="P:proteolysis"/>
    <property type="evidence" value="ECO:0007669"/>
    <property type="project" value="UniProtKB-KW"/>
</dbReference>
<comment type="subcellular location">
    <subcellularLocation>
        <location evidence="1">Secreted</location>
    </subcellularLocation>
</comment>
<dbReference type="GO" id="GO:0005615">
    <property type="term" value="C:extracellular space"/>
    <property type="evidence" value="ECO:0007669"/>
    <property type="project" value="TreeGrafter"/>
</dbReference>
<evidence type="ECO:0000256" key="1">
    <source>
        <dbReference type="ARBA" id="ARBA00004613"/>
    </source>
</evidence>
<comment type="caution">
    <text evidence="7">The sequence shown here is derived from an EMBL/GenBank/DDBJ whole genome shotgun (WGS) entry which is preliminary data.</text>
</comment>
<dbReference type="PANTHER" id="PTHR24264">
    <property type="entry name" value="TRYPSIN-RELATED"/>
    <property type="match status" value="1"/>
</dbReference>
<organism evidence="7 8">
    <name type="scientific">Melipona bicolor</name>
    <dbReference type="NCBI Taxonomy" id="60889"/>
    <lineage>
        <taxon>Eukaryota</taxon>
        <taxon>Metazoa</taxon>
        <taxon>Ecdysozoa</taxon>
        <taxon>Arthropoda</taxon>
        <taxon>Hexapoda</taxon>
        <taxon>Insecta</taxon>
        <taxon>Pterygota</taxon>
        <taxon>Neoptera</taxon>
        <taxon>Endopterygota</taxon>
        <taxon>Hymenoptera</taxon>
        <taxon>Apocrita</taxon>
        <taxon>Aculeata</taxon>
        <taxon>Apoidea</taxon>
        <taxon>Anthophila</taxon>
        <taxon>Apidae</taxon>
        <taxon>Melipona</taxon>
    </lineage>
</organism>
<reference evidence="7" key="1">
    <citation type="submission" date="2021-10" db="EMBL/GenBank/DDBJ databases">
        <title>Melipona bicolor Genome sequencing and assembly.</title>
        <authorList>
            <person name="Araujo N.S."/>
            <person name="Arias M.C."/>
        </authorList>
    </citation>
    <scope>NUCLEOTIDE SEQUENCE</scope>
    <source>
        <strain evidence="7">USP_2M_L1-L4_2017</strain>
        <tissue evidence="7">Whole body</tissue>
    </source>
</reference>
<evidence type="ECO:0000256" key="2">
    <source>
        <dbReference type="ARBA" id="ARBA00022525"/>
    </source>
</evidence>
<dbReference type="EMBL" id="JAHYIQ010000024">
    <property type="protein sequence ID" value="KAK1121881.1"/>
    <property type="molecule type" value="Genomic_DNA"/>
</dbReference>
<keyword evidence="2" id="KW-0964">Secreted</keyword>
<dbReference type="InterPro" id="IPR009003">
    <property type="entry name" value="Peptidase_S1_PA"/>
</dbReference>
<dbReference type="InterPro" id="IPR043504">
    <property type="entry name" value="Peptidase_S1_PA_chymotrypsin"/>
</dbReference>
<evidence type="ECO:0000313" key="7">
    <source>
        <dbReference type="EMBL" id="KAK1121881.1"/>
    </source>
</evidence>
<keyword evidence="8" id="KW-1185">Reference proteome</keyword>
<keyword evidence="3" id="KW-0645">Protease</keyword>
<dbReference type="SUPFAM" id="SSF50494">
    <property type="entry name" value="Trypsin-like serine proteases"/>
    <property type="match status" value="1"/>
</dbReference>
<keyword evidence="5" id="KW-0720">Serine protease</keyword>
<dbReference type="PROSITE" id="PS50240">
    <property type="entry name" value="TRYPSIN_DOM"/>
    <property type="match status" value="1"/>
</dbReference>
<keyword evidence="4" id="KW-0378">Hydrolase</keyword>
<sequence length="101" mass="11011">MTVTRCLKKLDKPCALKAQAKIQQILKNMLMKSKGDGGSPLVCPLRNNPTTYLQAGIVAWGIGCAESGNPGVYANVAIARDWIDEQMVFNNLDNTVYKPLS</sequence>
<evidence type="ECO:0000256" key="5">
    <source>
        <dbReference type="ARBA" id="ARBA00022825"/>
    </source>
</evidence>
<dbReference type="InterPro" id="IPR050127">
    <property type="entry name" value="Serine_Proteases_S1"/>
</dbReference>
<evidence type="ECO:0000256" key="3">
    <source>
        <dbReference type="ARBA" id="ARBA00022670"/>
    </source>
</evidence>
<gene>
    <name evidence="7" type="primary">PPAF2</name>
    <name evidence="7" type="ORF">K0M31_009731</name>
</gene>
<accession>A0AA40FN90</accession>
<dbReference type="Pfam" id="PF00089">
    <property type="entry name" value="Trypsin"/>
    <property type="match status" value="1"/>
</dbReference>
<evidence type="ECO:0000256" key="4">
    <source>
        <dbReference type="ARBA" id="ARBA00022801"/>
    </source>
</evidence>
<proteinExistence type="predicted"/>
<dbReference type="AlphaFoldDB" id="A0AA40FN90"/>
<name>A0AA40FN90_9HYME</name>
<dbReference type="GO" id="GO:0004252">
    <property type="term" value="F:serine-type endopeptidase activity"/>
    <property type="evidence" value="ECO:0007669"/>
    <property type="project" value="InterPro"/>
</dbReference>
<protein>
    <submittedName>
        <fullName evidence="7">Phenoloxidase-activating factor 2</fullName>
    </submittedName>
</protein>
<dbReference type="Gene3D" id="2.40.10.10">
    <property type="entry name" value="Trypsin-like serine proteases"/>
    <property type="match status" value="1"/>
</dbReference>
<feature type="domain" description="Peptidase S1" evidence="6">
    <location>
        <begin position="1"/>
        <end position="88"/>
    </location>
</feature>
<evidence type="ECO:0000313" key="8">
    <source>
        <dbReference type="Proteomes" id="UP001177670"/>
    </source>
</evidence>
<dbReference type="PANTHER" id="PTHR24264:SF65">
    <property type="entry name" value="SRCR DOMAIN-CONTAINING PROTEIN"/>
    <property type="match status" value="1"/>
</dbReference>
<dbReference type="Proteomes" id="UP001177670">
    <property type="component" value="Unassembled WGS sequence"/>
</dbReference>
<dbReference type="InterPro" id="IPR001254">
    <property type="entry name" value="Trypsin_dom"/>
</dbReference>
<evidence type="ECO:0000259" key="6">
    <source>
        <dbReference type="PROSITE" id="PS50240"/>
    </source>
</evidence>